<keyword evidence="2" id="KW-0472">Membrane</keyword>
<dbReference type="RefSeq" id="WP_132080560.1">
    <property type="nucleotide sequence ID" value="NZ_SLVU01000027.1"/>
</dbReference>
<dbReference type="AlphaFoldDB" id="A0A4V2RCE4"/>
<feature type="compositionally biased region" description="Polar residues" evidence="1">
    <location>
        <begin position="40"/>
        <end position="53"/>
    </location>
</feature>
<feature type="compositionally biased region" description="Basic and acidic residues" evidence="1">
    <location>
        <begin position="98"/>
        <end position="117"/>
    </location>
</feature>
<evidence type="ECO:0008006" key="5">
    <source>
        <dbReference type="Google" id="ProtNLM"/>
    </source>
</evidence>
<organism evidence="3 4">
    <name type="scientific">Sinorhizobium americanum</name>
    <dbReference type="NCBI Taxonomy" id="194963"/>
    <lineage>
        <taxon>Bacteria</taxon>
        <taxon>Pseudomonadati</taxon>
        <taxon>Pseudomonadota</taxon>
        <taxon>Alphaproteobacteria</taxon>
        <taxon>Hyphomicrobiales</taxon>
        <taxon>Rhizobiaceae</taxon>
        <taxon>Sinorhizobium/Ensifer group</taxon>
        <taxon>Sinorhizobium</taxon>
    </lineage>
</organism>
<gene>
    <name evidence="3" type="ORF">EV184_12712</name>
</gene>
<feature type="transmembrane region" description="Helical" evidence="2">
    <location>
        <begin position="139"/>
        <end position="160"/>
    </location>
</feature>
<accession>A0A4V2RCE4</accession>
<protein>
    <recommendedName>
        <fullName evidence="5">Transmembrane protein</fullName>
    </recommendedName>
</protein>
<keyword evidence="2" id="KW-0812">Transmembrane</keyword>
<dbReference type="Proteomes" id="UP000295043">
    <property type="component" value="Unassembled WGS sequence"/>
</dbReference>
<sequence>MPQKQDNGELGKGGPAERRPRRTSQSPDVSWPARRLGPQPQRTADLQSLQPENASGEDHIADASDAGGGAQDLRAGMSVDPPQPSPRDFSGGAQPIRPKHDEGRTVQETATQEHQESSDEGTGGEAWNRILGNTTNAGMLRLLAAIGLFILVAGTFFWLVT</sequence>
<evidence type="ECO:0000313" key="4">
    <source>
        <dbReference type="Proteomes" id="UP000295043"/>
    </source>
</evidence>
<evidence type="ECO:0000256" key="2">
    <source>
        <dbReference type="SAM" id="Phobius"/>
    </source>
</evidence>
<proteinExistence type="predicted"/>
<reference evidence="3 4" key="1">
    <citation type="submission" date="2019-03" db="EMBL/GenBank/DDBJ databases">
        <title>Genomic Encyclopedia of Type Strains, Phase IV (KMG-V): Genome sequencing to study the core and pangenomes of soil and plant-associated prokaryotes.</title>
        <authorList>
            <person name="Whitman W."/>
        </authorList>
    </citation>
    <scope>NUCLEOTIDE SEQUENCE [LARGE SCALE GENOMIC DNA]</scope>
    <source>
        <strain evidence="3 4">23C40</strain>
    </source>
</reference>
<name>A0A4V2RCE4_9HYPH</name>
<evidence type="ECO:0000256" key="1">
    <source>
        <dbReference type="SAM" id="MobiDB-lite"/>
    </source>
</evidence>
<evidence type="ECO:0000313" key="3">
    <source>
        <dbReference type="EMBL" id="TCN20570.1"/>
    </source>
</evidence>
<comment type="caution">
    <text evidence="3">The sequence shown here is derived from an EMBL/GenBank/DDBJ whole genome shotgun (WGS) entry which is preliminary data.</text>
</comment>
<feature type="region of interest" description="Disordered" evidence="1">
    <location>
        <begin position="1"/>
        <end position="127"/>
    </location>
</feature>
<dbReference type="EMBL" id="SLVU01000027">
    <property type="protein sequence ID" value="TCN20570.1"/>
    <property type="molecule type" value="Genomic_DNA"/>
</dbReference>
<keyword evidence="2" id="KW-1133">Transmembrane helix</keyword>